<dbReference type="GO" id="GO:0009820">
    <property type="term" value="P:alkaloid metabolic process"/>
    <property type="evidence" value="ECO:0007669"/>
    <property type="project" value="UniProtKB-KW"/>
</dbReference>
<dbReference type="InterPro" id="IPR012967">
    <property type="entry name" value="COMT_dimerisation"/>
</dbReference>
<feature type="domain" description="O-methyltransferase C-terminal" evidence="6">
    <location>
        <begin position="132"/>
        <end position="338"/>
    </location>
</feature>
<dbReference type="GO" id="GO:0008171">
    <property type="term" value="F:O-methyltransferase activity"/>
    <property type="evidence" value="ECO:0007669"/>
    <property type="project" value="InterPro"/>
</dbReference>
<dbReference type="InterPro" id="IPR001077">
    <property type="entry name" value="COMT_C"/>
</dbReference>
<accession>A0AAD4XLD5</accession>
<dbReference type="Gene3D" id="3.40.50.150">
    <property type="entry name" value="Vaccinia Virus protein VP39"/>
    <property type="match status" value="1"/>
</dbReference>
<keyword evidence="4" id="KW-0949">S-adenosyl-L-methionine</keyword>
<keyword evidence="3" id="KW-0808">Transferase</keyword>
<dbReference type="PIRSF" id="PIRSF005739">
    <property type="entry name" value="O-mtase"/>
    <property type="match status" value="1"/>
</dbReference>
<dbReference type="InterPro" id="IPR029063">
    <property type="entry name" value="SAM-dependent_MTases_sf"/>
</dbReference>
<dbReference type="Pfam" id="PF08100">
    <property type="entry name" value="Dimerisation"/>
    <property type="match status" value="1"/>
</dbReference>
<dbReference type="PANTHER" id="PTHR11746">
    <property type="entry name" value="O-METHYLTRANSFERASE"/>
    <property type="match status" value="1"/>
</dbReference>
<dbReference type="Gene3D" id="1.10.10.10">
    <property type="entry name" value="Winged helix-like DNA-binding domain superfamily/Winged helix DNA-binding domain"/>
    <property type="match status" value="1"/>
</dbReference>
<feature type="domain" description="O-methyltransferase dimerisation" evidence="7">
    <location>
        <begin position="23"/>
        <end position="110"/>
    </location>
</feature>
<sequence length="356" mass="39855">MGSLDAKPAETQEPDINDQAQLWNIIYGFGGSLVLRCAVEIGIADIIKNNNGSITLAQLASKLSIPNVNSDHLYRILRFLVHMNILEHEICNGGVDKVYSLKPIGTLLLRDAERSMAPIILGLTHKDFMVPWHFMKEGLASEGTTAFEIGMGMPIWKFLEGHPDQSQLFNEEMAGETRLLTKTLFEDCRDIFQGLDSLVDVGGGNGTTIMAIYETFPHIKCTLYDLPHVIANSRDHPNVQKVSGDMFKCVPTAQAILLKLILHDWTDEECVHILKKCKEAIPKETGKVIIVDVVLDEESTHELTKTRLLLDIDMMVSTGGRERTLDDWDNLLKRAGFRSHNIRPIRAIQSLIEAFP</sequence>
<evidence type="ECO:0000256" key="1">
    <source>
        <dbReference type="ARBA" id="ARBA00022589"/>
    </source>
</evidence>
<evidence type="ECO:0000313" key="9">
    <source>
        <dbReference type="Proteomes" id="UP001202328"/>
    </source>
</evidence>
<evidence type="ECO:0000256" key="5">
    <source>
        <dbReference type="PIRSR" id="PIRSR005739-1"/>
    </source>
</evidence>
<keyword evidence="9" id="KW-1185">Reference proteome</keyword>
<dbReference type="SUPFAM" id="SSF46785">
    <property type="entry name" value="Winged helix' DNA-binding domain"/>
    <property type="match status" value="1"/>
</dbReference>
<name>A0AAD4XLD5_9MAGN</name>
<dbReference type="PROSITE" id="PS51683">
    <property type="entry name" value="SAM_OMT_II"/>
    <property type="match status" value="1"/>
</dbReference>
<dbReference type="InterPro" id="IPR036388">
    <property type="entry name" value="WH-like_DNA-bd_sf"/>
</dbReference>
<evidence type="ECO:0000256" key="2">
    <source>
        <dbReference type="ARBA" id="ARBA00022603"/>
    </source>
</evidence>
<organism evidence="8 9">
    <name type="scientific">Papaver atlanticum</name>
    <dbReference type="NCBI Taxonomy" id="357466"/>
    <lineage>
        <taxon>Eukaryota</taxon>
        <taxon>Viridiplantae</taxon>
        <taxon>Streptophyta</taxon>
        <taxon>Embryophyta</taxon>
        <taxon>Tracheophyta</taxon>
        <taxon>Spermatophyta</taxon>
        <taxon>Magnoliopsida</taxon>
        <taxon>Ranunculales</taxon>
        <taxon>Papaveraceae</taxon>
        <taxon>Papaveroideae</taxon>
        <taxon>Papaver</taxon>
    </lineage>
</organism>
<dbReference type="GO" id="GO:0046983">
    <property type="term" value="F:protein dimerization activity"/>
    <property type="evidence" value="ECO:0007669"/>
    <property type="project" value="InterPro"/>
</dbReference>
<reference evidence="8" key="1">
    <citation type="submission" date="2022-04" db="EMBL/GenBank/DDBJ databases">
        <title>A functionally conserved STORR gene fusion in Papaver species that diverged 16.8 million years ago.</title>
        <authorList>
            <person name="Catania T."/>
        </authorList>
    </citation>
    <scope>NUCLEOTIDE SEQUENCE</scope>
    <source>
        <strain evidence="8">S-188037</strain>
    </source>
</reference>
<evidence type="ECO:0000313" key="8">
    <source>
        <dbReference type="EMBL" id="KAI3923915.1"/>
    </source>
</evidence>
<protein>
    <submittedName>
        <fullName evidence="8">Uncharacterized protein</fullName>
    </submittedName>
</protein>
<dbReference type="SUPFAM" id="SSF53335">
    <property type="entry name" value="S-adenosyl-L-methionine-dependent methyltransferases"/>
    <property type="match status" value="1"/>
</dbReference>
<evidence type="ECO:0000259" key="7">
    <source>
        <dbReference type="Pfam" id="PF08100"/>
    </source>
</evidence>
<dbReference type="EMBL" id="JAJJMB010008385">
    <property type="protein sequence ID" value="KAI3923915.1"/>
    <property type="molecule type" value="Genomic_DNA"/>
</dbReference>
<gene>
    <name evidence="8" type="ORF">MKW98_012704</name>
</gene>
<dbReference type="InterPro" id="IPR036390">
    <property type="entry name" value="WH_DNA-bd_sf"/>
</dbReference>
<feature type="active site" description="Proton acceptor" evidence="5">
    <location>
        <position position="263"/>
    </location>
</feature>
<keyword evidence="1" id="KW-0017">Alkaloid metabolism</keyword>
<evidence type="ECO:0000256" key="3">
    <source>
        <dbReference type="ARBA" id="ARBA00022679"/>
    </source>
</evidence>
<keyword evidence="2" id="KW-0489">Methyltransferase</keyword>
<evidence type="ECO:0000259" key="6">
    <source>
        <dbReference type="Pfam" id="PF00891"/>
    </source>
</evidence>
<dbReference type="Proteomes" id="UP001202328">
    <property type="component" value="Unassembled WGS sequence"/>
</dbReference>
<dbReference type="Pfam" id="PF00891">
    <property type="entry name" value="Methyltransf_2"/>
    <property type="match status" value="1"/>
</dbReference>
<dbReference type="AlphaFoldDB" id="A0AAD4XLD5"/>
<proteinExistence type="predicted"/>
<comment type="caution">
    <text evidence="8">The sequence shown here is derived from an EMBL/GenBank/DDBJ whole genome shotgun (WGS) entry which is preliminary data.</text>
</comment>
<evidence type="ECO:0000256" key="4">
    <source>
        <dbReference type="ARBA" id="ARBA00022691"/>
    </source>
</evidence>
<dbReference type="InterPro" id="IPR016461">
    <property type="entry name" value="COMT-like"/>
</dbReference>
<dbReference type="GO" id="GO:0032259">
    <property type="term" value="P:methylation"/>
    <property type="evidence" value="ECO:0007669"/>
    <property type="project" value="UniProtKB-KW"/>
</dbReference>